<feature type="transmembrane region" description="Helical" evidence="6">
    <location>
        <begin position="222"/>
        <end position="245"/>
    </location>
</feature>
<dbReference type="STRING" id="1076549.HA45_22195"/>
<dbReference type="AlphaFoldDB" id="A0A2M9WD58"/>
<evidence type="ECO:0000256" key="2">
    <source>
        <dbReference type="ARBA" id="ARBA00022475"/>
    </source>
</evidence>
<comment type="caution">
    <text evidence="8">The sequence shown here is derived from an EMBL/GenBank/DDBJ whole genome shotgun (WGS) entry which is preliminary data.</text>
</comment>
<dbReference type="Pfam" id="PF07690">
    <property type="entry name" value="MFS_1"/>
    <property type="match status" value="1"/>
</dbReference>
<feature type="transmembrane region" description="Helical" evidence="6">
    <location>
        <begin position="318"/>
        <end position="335"/>
    </location>
</feature>
<feature type="domain" description="Major facilitator superfamily (MFS) profile" evidence="7">
    <location>
        <begin position="25"/>
        <end position="408"/>
    </location>
</feature>
<dbReference type="GO" id="GO:0005886">
    <property type="term" value="C:plasma membrane"/>
    <property type="evidence" value="ECO:0007669"/>
    <property type="project" value="UniProtKB-SubCell"/>
</dbReference>
<dbReference type="InterPro" id="IPR020846">
    <property type="entry name" value="MFS_dom"/>
</dbReference>
<protein>
    <submittedName>
        <fullName evidence="8">MFS transporter</fullName>
    </submittedName>
</protein>
<feature type="transmembrane region" description="Helical" evidence="6">
    <location>
        <begin position="180"/>
        <end position="201"/>
    </location>
</feature>
<feature type="transmembrane region" description="Helical" evidence="6">
    <location>
        <begin position="257"/>
        <end position="278"/>
    </location>
</feature>
<reference evidence="8 9" key="1">
    <citation type="submission" date="2017-11" db="EMBL/GenBank/DDBJ databases">
        <title>The genome sequence of Pantoea rodasii DSM 26611.</title>
        <authorList>
            <person name="Gao J."/>
            <person name="Mao X."/>
            <person name="Sun J."/>
        </authorList>
    </citation>
    <scope>NUCLEOTIDE SEQUENCE [LARGE SCALE GENOMIC DNA]</scope>
    <source>
        <strain evidence="8 9">DSM 26611</strain>
    </source>
</reference>
<comment type="subcellular location">
    <subcellularLocation>
        <location evidence="1">Cell membrane</location>
        <topology evidence="1">Multi-pass membrane protein</topology>
    </subcellularLocation>
</comment>
<keyword evidence="5 6" id="KW-0472">Membrane</keyword>
<dbReference type="InterPro" id="IPR036259">
    <property type="entry name" value="MFS_trans_sf"/>
</dbReference>
<dbReference type="Gene3D" id="1.20.1250.20">
    <property type="entry name" value="MFS general substrate transporter like domains"/>
    <property type="match status" value="1"/>
</dbReference>
<keyword evidence="2" id="KW-1003">Cell membrane</keyword>
<dbReference type="PANTHER" id="PTHR43124:SF10">
    <property type="entry name" value="PURINE EFFLUX PUMP PBUE"/>
    <property type="match status" value="1"/>
</dbReference>
<evidence type="ECO:0000256" key="3">
    <source>
        <dbReference type="ARBA" id="ARBA00022692"/>
    </source>
</evidence>
<keyword evidence="4 6" id="KW-1133">Transmembrane helix</keyword>
<evidence type="ECO:0000256" key="5">
    <source>
        <dbReference type="ARBA" id="ARBA00023136"/>
    </source>
</evidence>
<feature type="transmembrane region" description="Helical" evidence="6">
    <location>
        <begin position="290"/>
        <end position="312"/>
    </location>
</feature>
<dbReference type="InterPro" id="IPR050189">
    <property type="entry name" value="MFS_Efflux_Transporters"/>
</dbReference>
<evidence type="ECO:0000256" key="4">
    <source>
        <dbReference type="ARBA" id="ARBA00022989"/>
    </source>
</evidence>
<feature type="transmembrane region" description="Helical" evidence="6">
    <location>
        <begin position="356"/>
        <end position="377"/>
    </location>
</feature>
<feature type="transmembrane region" description="Helical" evidence="6">
    <location>
        <begin position="21"/>
        <end position="44"/>
    </location>
</feature>
<dbReference type="SUPFAM" id="SSF103473">
    <property type="entry name" value="MFS general substrate transporter"/>
    <property type="match status" value="1"/>
</dbReference>
<keyword evidence="3 6" id="KW-0812">Transmembrane</keyword>
<dbReference type="CDD" id="cd17324">
    <property type="entry name" value="MFS_NepI_like"/>
    <property type="match status" value="1"/>
</dbReference>
<feature type="transmembrane region" description="Helical" evidence="6">
    <location>
        <begin position="383"/>
        <end position="402"/>
    </location>
</feature>
<dbReference type="InterPro" id="IPR011701">
    <property type="entry name" value="MFS"/>
</dbReference>
<dbReference type="RefSeq" id="WP_100701756.1">
    <property type="nucleotide sequence ID" value="NZ_PIQI01000016.1"/>
</dbReference>
<name>A0A2M9WD58_9GAMM</name>
<sequence>MATSDYKIGNDRNDSPKKSSASLWPVFWLAMGTFAIGTEGFMIAPLMPEIARDLQVSVSTVGQLVTVFTLTYAFSSPLLTVLTGKLDGRRVLIYAMILFGAGNLVAGFSTNYTGLLTGRVIMAVASGLFVPGANALAAIIVAAEKRGIALALVNGGASLALVLGVPAGSLVGQHFGWRTTFFVVSLIALLAVAGMLVRLPVSVGKHRHVPSLSERFRIIKRPGIRSGLIVTLMWAISAYSVFTYISPLVAGTTSIPAAWVSGQILIWGICAVLGMYLGGRGTDHLGPVNVLFPSLMVLTSAFATLALCSLLPQGVARYPFMVAFVLWGISAWSYFPPQQTRLIEAAGEGNAPLIMSLNASVMYLGFSGGAGLGGLLLSQFNAWTIPTLAAGTAGIATLVVWITRRHGTPASE</sequence>
<evidence type="ECO:0000259" key="7">
    <source>
        <dbReference type="PROSITE" id="PS50850"/>
    </source>
</evidence>
<evidence type="ECO:0000256" key="6">
    <source>
        <dbReference type="SAM" id="Phobius"/>
    </source>
</evidence>
<dbReference type="PROSITE" id="PS50850">
    <property type="entry name" value="MFS"/>
    <property type="match status" value="1"/>
</dbReference>
<proteinExistence type="predicted"/>
<feature type="transmembrane region" description="Helical" evidence="6">
    <location>
        <begin position="148"/>
        <end position="168"/>
    </location>
</feature>
<evidence type="ECO:0000313" key="9">
    <source>
        <dbReference type="Proteomes" id="UP000232062"/>
    </source>
</evidence>
<accession>A0A2M9WD58</accession>
<feature type="transmembrane region" description="Helical" evidence="6">
    <location>
        <begin position="91"/>
        <end position="108"/>
    </location>
</feature>
<dbReference type="EMBL" id="PIQI01000016">
    <property type="protein sequence ID" value="PJZ05475.1"/>
    <property type="molecule type" value="Genomic_DNA"/>
</dbReference>
<dbReference type="OrthoDB" id="9788453at2"/>
<keyword evidence="9" id="KW-1185">Reference proteome</keyword>
<gene>
    <name evidence="8" type="ORF">PRCB_11135</name>
</gene>
<feature type="transmembrane region" description="Helical" evidence="6">
    <location>
        <begin position="120"/>
        <end position="141"/>
    </location>
</feature>
<evidence type="ECO:0000313" key="8">
    <source>
        <dbReference type="EMBL" id="PJZ05475.1"/>
    </source>
</evidence>
<organism evidence="8 9">
    <name type="scientific">Pantoea rodasii</name>
    <dbReference type="NCBI Taxonomy" id="1076549"/>
    <lineage>
        <taxon>Bacteria</taxon>
        <taxon>Pseudomonadati</taxon>
        <taxon>Pseudomonadota</taxon>
        <taxon>Gammaproteobacteria</taxon>
        <taxon>Enterobacterales</taxon>
        <taxon>Erwiniaceae</taxon>
        <taxon>Pantoea</taxon>
    </lineage>
</organism>
<feature type="transmembrane region" description="Helical" evidence="6">
    <location>
        <begin position="64"/>
        <end position="84"/>
    </location>
</feature>
<evidence type="ECO:0000256" key="1">
    <source>
        <dbReference type="ARBA" id="ARBA00004651"/>
    </source>
</evidence>
<dbReference type="PANTHER" id="PTHR43124">
    <property type="entry name" value="PURINE EFFLUX PUMP PBUE"/>
    <property type="match status" value="1"/>
</dbReference>
<dbReference type="Proteomes" id="UP000232062">
    <property type="component" value="Unassembled WGS sequence"/>
</dbReference>
<dbReference type="GO" id="GO:0022857">
    <property type="term" value="F:transmembrane transporter activity"/>
    <property type="evidence" value="ECO:0007669"/>
    <property type="project" value="InterPro"/>
</dbReference>